<gene>
    <name evidence="1" type="ORF">ABENE_21425</name>
</gene>
<dbReference type="EMBL" id="AWGB01000082">
    <property type="protein sequence ID" value="ESQ81899.1"/>
    <property type="molecule type" value="Genomic_DNA"/>
</dbReference>
<evidence type="ECO:0000313" key="1">
    <source>
        <dbReference type="EMBL" id="ESQ81899.1"/>
    </source>
</evidence>
<reference evidence="1 2" key="1">
    <citation type="journal article" date="2014" name="Nature">
        <title>Sequential evolution of bacterial morphology by co-option of a developmental regulator.</title>
        <authorList>
            <person name="Jiang C."/>
            <person name="Brown P.J."/>
            <person name="Ducret A."/>
            <person name="Brun Y.V."/>
        </authorList>
    </citation>
    <scope>NUCLEOTIDE SEQUENCE [LARGE SCALE GENOMIC DNA]</scope>
    <source>
        <strain evidence="1 2">DSM 16100</strain>
    </source>
</reference>
<comment type="caution">
    <text evidence="1">The sequence shown here is derived from an EMBL/GenBank/DDBJ whole genome shotgun (WGS) entry which is preliminary data.</text>
</comment>
<dbReference type="PATRIC" id="fig|1121022.4.peg.4389"/>
<dbReference type="Proteomes" id="UP000017837">
    <property type="component" value="Unassembled WGS sequence"/>
</dbReference>
<protein>
    <submittedName>
        <fullName evidence="1">Uncharacterized protein</fullName>
    </submittedName>
</protein>
<dbReference type="AlphaFoldDB" id="V4P416"/>
<sequence>MIDKDSAYPSRLILSKRMTMLRGDTKGCAERPWLGTGEFPHRRWEGAPHVVDTIKTKVGAKTAALDTDTGRIYLPTADFGPINAKTGKPTILPDTFSVIVVGR</sequence>
<keyword evidence="2" id="KW-1185">Reference proteome</keyword>
<organism evidence="1 2">
    <name type="scientific">Asticcacaulis benevestitus DSM 16100 = ATCC BAA-896</name>
    <dbReference type="NCBI Taxonomy" id="1121022"/>
    <lineage>
        <taxon>Bacteria</taxon>
        <taxon>Pseudomonadati</taxon>
        <taxon>Pseudomonadota</taxon>
        <taxon>Alphaproteobacteria</taxon>
        <taxon>Caulobacterales</taxon>
        <taxon>Caulobacteraceae</taxon>
        <taxon>Asticcacaulis</taxon>
    </lineage>
</organism>
<name>V4P416_9CAUL</name>
<accession>V4P416</accession>
<evidence type="ECO:0000313" key="2">
    <source>
        <dbReference type="Proteomes" id="UP000017837"/>
    </source>
</evidence>
<proteinExistence type="predicted"/>
<dbReference type="STRING" id="1121022.GCA_000376105_04180"/>